<evidence type="ECO:0000313" key="2">
    <source>
        <dbReference type="Proteomes" id="UP000785679"/>
    </source>
</evidence>
<dbReference type="AlphaFoldDB" id="A0A8J8NHU7"/>
<sequence>MRCEYLGHLCLYGNYTHGCLKSHKEGGNFKFQQGLLVLTRIVAASDQETEYLQFQSWTLKHLASYPDFKQSVAIRQDDYNPIELALHQYTDYKCWKSKSEWEISSTDKCVYCQIGYYPQYSFTHKEIYIISPDKNITYEGPLNECVQRCKDGKYLELYEPEGSTQNESTIFGIESMECVNCHSSCYQCLGKGADMCISCRAGMFLEISDALINTGWCRTQMTSYSQKVAELIVTGDRKNGSEFQIGGLLQAMRKGYALHQTQGAEKVIIYLKIEINHYVLQKDLVELQGLLIDDQNLISSNYDLFILQVFISFTLTDLKDAALRKMWSVIKKLQSLIKWEEILSFSHRLEESLPSKIQLLIQLTLSSMVSCFFTFQTKSKYPIIQNVIINVGRDDPLIPGTLDCLNSIVPCCTLDVKSTQFKCINPANLEQTLRPRFHKFNSCFAKPISGSLIQIAIYDEGNQYSRDNIPASSYSSILVQGCEFRNFFYEMNSLVTLPQNPDRDYVQYFKPQFNVTLAGNIFDRFSSCGSLFALTEPLEANNYFSYNNDVFGQQGYLNYHIQRQFASKNYYERYSALHIVRNESLIVKIID</sequence>
<dbReference type="OrthoDB" id="300641at2759"/>
<name>A0A8J8NHU7_HALGN</name>
<dbReference type="InterPro" id="IPR006212">
    <property type="entry name" value="Furin_repeat"/>
</dbReference>
<dbReference type="EMBL" id="RRYP01016535">
    <property type="protein sequence ID" value="TNV74979.1"/>
    <property type="molecule type" value="Genomic_DNA"/>
</dbReference>
<protein>
    <submittedName>
        <fullName evidence="1">Uncharacterized protein</fullName>
    </submittedName>
</protein>
<accession>A0A8J8NHU7</accession>
<evidence type="ECO:0000313" key="1">
    <source>
        <dbReference type="EMBL" id="TNV74979.1"/>
    </source>
</evidence>
<organism evidence="1 2">
    <name type="scientific">Halteria grandinella</name>
    <dbReference type="NCBI Taxonomy" id="5974"/>
    <lineage>
        <taxon>Eukaryota</taxon>
        <taxon>Sar</taxon>
        <taxon>Alveolata</taxon>
        <taxon>Ciliophora</taxon>
        <taxon>Intramacronucleata</taxon>
        <taxon>Spirotrichea</taxon>
        <taxon>Stichotrichia</taxon>
        <taxon>Sporadotrichida</taxon>
        <taxon>Halteriidae</taxon>
        <taxon>Halteria</taxon>
    </lineage>
</organism>
<dbReference type="Gene3D" id="2.10.220.10">
    <property type="entry name" value="Hormone Receptor, Insulin-like Growth Factor Receptor 1, Chain A, domain 2"/>
    <property type="match status" value="1"/>
</dbReference>
<dbReference type="Proteomes" id="UP000785679">
    <property type="component" value="Unassembled WGS sequence"/>
</dbReference>
<dbReference type="SUPFAM" id="SSF57184">
    <property type="entry name" value="Growth factor receptor domain"/>
    <property type="match status" value="1"/>
</dbReference>
<dbReference type="CDD" id="cd00064">
    <property type="entry name" value="FU"/>
    <property type="match status" value="1"/>
</dbReference>
<dbReference type="InterPro" id="IPR009030">
    <property type="entry name" value="Growth_fac_rcpt_cys_sf"/>
</dbReference>
<keyword evidence="2" id="KW-1185">Reference proteome</keyword>
<gene>
    <name evidence="1" type="ORF">FGO68_gene13538</name>
</gene>
<comment type="caution">
    <text evidence="1">The sequence shown here is derived from an EMBL/GenBank/DDBJ whole genome shotgun (WGS) entry which is preliminary data.</text>
</comment>
<dbReference type="SMART" id="SM00261">
    <property type="entry name" value="FU"/>
    <property type="match status" value="1"/>
</dbReference>
<reference evidence="1" key="1">
    <citation type="submission" date="2019-06" db="EMBL/GenBank/DDBJ databases">
        <authorList>
            <person name="Zheng W."/>
        </authorList>
    </citation>
    <scope>NUCLEOTIDE SEQUENCE</scope>
    <source>
        <strain evidence="1">QDHG01</strain>
    </source>
</reference>
<proteinExistence type="predicted"/>